<sequence length="804" mass="90733">MILLLIISGLITMTEASVRSAMSIDLGAEFMKMALVKPGVPMETILNRESQRKTPFALTIRNDERYFGDEALKKAISAPKQTFLFFLDLIGKPFEDPAVSDYQKKFPHLVLKKNEKRGSIDFVTDAGQLPIETLLAMVLTNAHAEVESYAGNPVKDAVIAIPGFFGISERKAIEAAAKIAGINLIRLLSAGAAAALNYGVFHFKDITEEPKTHLIYDVGSTKVQSTLVRLQLYNESLQSTETQSTNSTETSSAETNKTASATTTTKTSSGEPQPRLEVVGHGFDANLGGHHLTLKVRDYLVEQFREQHSNLKDDIAENPQAMAKMLKEAGKVKQVLSANTETFAQIESVFQDLDFRTKFTRQQLEEMFVEFEERYMLPIKNGLERAKIEVDKLDKILLMGAGTRVPRIQEMLTKFFDGKQLSRNLNTDEAVALGAIYQAARESKVFIIKRRFDVIDIQPSQTANVTDETQKEEKMEVDETILPKQMTEEEIAEAKKLLTEFEKREKAKVERDVALNSLESTVFDYASKLDENEEEFIKYGTEDELKEIGKRVAELREWLEDVPAETDAKQFKDRKRELTKPVKKIQKRKQQKEERPQLMKTLEAALDEADKQFLIFRNMTDVFIGGELETYSKQIADLRNFFQSAKIEVEKLPDNKDATFTTDDLKTKSSLLIRETKFLFNKVLTALRVKEEAERAAKKAAEEAEAKLKAEEEAKAVAAGEDEGEKIEAEVNAAEGDEAKTKEGGDEGELKGEEGIKVEEKKIEQNETLKANDIKMDIDEEKKSEELNKDLKDSDKKEDKKEEL</sequence>
<dbReference type="InterPro" id="IPR029048">
    <property type="entry name" value="HSP70_C_sf"/>
</dbReference>
<dbReference type="GO" id="GO:0005524">
    <property type="term" value="F:ATP binding"/>
    <property type="evidence" value="ECO:0007669"/>
    <property type="project" value="UniProtKB-KW"/>
</dbReference>
<evidence type="ECO:0000313" key="9">
    <source>
        <dbReference type="WBParaSite" id="MhA1_Contig942.frz3.gene13"/>
    </source>
</evidence>
<dbReference type="Pfam" id="PF00012">
    <property type="entry name" value="HSP70"/>
    <property type="match status" value="2"/>
</dbReference>
<dbReference type="Gene3D" id="1.20.1270.10">
    <property type="match status" value="1"/>
</dbReference>
<feature type="chain" id="PRO_5009316392" description="Hypoxia up-regulated protein 1" evidence="7">
    <location>
        <begin position="17"/>
        <end position="804"/>
    </location>
</feature>
<dbReference type="PANTHER" id="PTHR45639:SF3">
    <property type="entry name" value="HYPOXIA UP-REGULATED PROTEIN 1"/>
    <property type="match status" value="1"/>
</dbReference>
<keyword evidence="8" id="KW-1185">Reference proteome</keyword>
<feature type="signal peptide" evidence="7">
    <location>
        <begin position="1"/>
        <end position="16"/>
    </location>
</feature>
<dbReference type="GO" id="GO:0034663">
    <property type="term" value="C:endoplasmic reticulum chaperone complex"/>
    <property type="evidence" value="ECO:0007669"/>
    <property type="project" value="TreeGrafter"/>
</dbReference>
<feature type="compositionally biased region" description="Basic and acidic residues" evidence="6">
    <location>
        <begin position="737"/>
        <end position="804"/>
    </location>
</feature>
<comment type="similarity">
    <text evidence="1">Belongs to the heat shock protein 70 family.</text>
</comment>
<dbReference type="Proteomes" id="UP000095281">
    <property type="component" value="Unplaced"/>
</dbReference>
<feature type="compositionally biased region" description="Low complexity" evidence="6">
    <location>
        <begin position="238"/>
        <end position="269"/>
    </location>
</feature>
<dbReference type="GO" id="GO:0140662">
    <property type="term" value="F:ATP-dependent protein folding chaperone"/>
    <property type="evidence" value="ECO:0007669"/>
    <property type="project" value="InterPro"/>
</dbReference>
<evidence type="ECO:0000256" key="2">
    <source>
        <dbReference type="ARBA" id="ARBA00022741"/>
    </source>
</evidence>
<name>A0A1I8C1U5_MELHA</name>
<evidence type="ECO:0000256" key="4">
    <source>
        <dbReference type="ARBA" id="ARBA00023186"/>
    </source>
</evidence>
<keyword evidence="4" id="KW-0143">Chaperone</keyword>
<evidence type="ECO:0000256" key="3">
    <source>
        <dbReference type="ARBA" id="ARBA00022840"/>
    </source>
</evidence>
<reference evidence="9" key="1">
    <citation type="submission" date="2016-11" db="UniProtKB">
        <authorList>
            <consortium name="WormBaseParasite"/>
        </authorList>
    </citation>
    <scope>IDENTIFICATION</scope>
</reference>
<dbReference type="GO" id="GO:0030968">
    <property type="term" value="P:endoplasmic reticulum unfolded protein response"/>
    <property type="evidence" value="ECO:0007669"/>
    <property type="project" value="TreeGrafter"/>
</dbReference>
<dbReference type="Gene3D" id="3.30.420.40">
    <property type="match status" value="2"/>
</dbReference>
<dbReference type="SUPFAM" id="SSF53067">
    <property type="entry name" value="Actin-like ATPase domain"/>
    <property type="match status" value="2"/>
</dbReference>
<evidence type="ECO:0000256" key="6">
    <source>
        <dbReference type="SAM" id="MobiDB-lite"/>
    </source>
</evidence>
<evidence type="ECO:0000256" key="1">
    <source>
        <dbReference type="ARBA" id="ARBA00007381"/>
    </source>
</evidence>
<keyword evidence="2" id="KW-0547">Nucleotide-binding</keyword>
<organism evidence="8 9">
    <name type="scientific">Meloidogyne hapla</name>
    <name type="common">Root-knot nematode worm</name>
    <dbReference type="NCBI Taxonomy" id="6305"/>
    <lineage>
        <taxon>Eukaryota</taxon>
        <taxon>Metazoa</taxon>
        <taxon>Ecdysozoa</taxon>
        <taxon>Nematoda</taxon>
        <taxon>Chromadorea</taxon>
        <taxon>Rhabditida</taxon>
        <taxon>Tylenchina</taxon>
        <taxon>Tylenchomorpha</taxon>
        <taxon>Tylenchoidea</taxon>
        <taxon>Meloidogynidae</taxon>
        <taxon>Meloidogyninae</taxon>
        <taxon>Meloidogyne</taxon>
    </lineage>
</organism>
<feature type="region of interest" description="Disordered" evidence="6">
    <location>
        <begin position="238"/>
        <end position="275"/>
    </location>
</feature>
<dbReference type="WBParaSite" id="MhA1_Contig942.frz3.gene13">
    <property type="protein sequence ID" value="MhA1_Contig942.frz3.gene13"/>
    <property type="gene ID" value="MhA1_Contig942.frz3.gene13"/>
</dbReference>
<proteinExistence type="inferred from homology"/>
<protein>
    <recommendedName>
        <fullName evidence="5">Hypoxia up-regulated protein 1</fullName>
    </recommendedName>
</protein>
<feature type="region of interest" description="Disordered" evidence="6">
    <location>
        <begin position="714"/>
        <end position="804"/>
    </location>
</feature>
<dbReference type="OMA" id="YDIGASK"/>
<keyword evidence="7" id="KW-0732">Signal</keyword>
<keyword evidence="3" id="KW-0067">ATP-binding</keyword>
<dbReference type="PRINTS" id="PR00301">
    <property type="entry name" value="HEATSHOCK70"/>
</dbReference>
<dbReference type="Gene3D" id="3.30.30.30">
    <property type="match status" value="1"/>
</dbReference>
<accession>A0A1I8C1U5</accession>
<dbReference type="CDD" id="cd10230">
    <property type="entry name" value="ASKHA_NBD_HSP70_HYOU1"/>
    <property type="match status" value="1"/>
</dbReference>
<dbReference type="Gene3D" id="3.90.640.10">
    <property type="entry name" value="Actin, Chain A, domain 4"/>
    <property type="match status" value="1"/>
</dbReference>
<dbReference type="SUPFAM" id="SSF100934">
    <property type="entry name" value="Heat shock protein 70kD (HSP70), C-terminal subdomain"/>
    <property type="match status" value="1"/>
</dbReference>
<evidence type="ECO:0000256" key="7">
    <source>
        <dbReference type="SAM" id="SignalP"/>
    </source>
</evidence>
<dbReference type="InterPro" id="IPR013126">
    <property type="entry name" value="Hsp_70_fam"/>
</dbReference>
<evidence type="ECO:0000256" key="5">
    <source>
        <dbReference type="ARBA" id="ARBA00040503"/>
    </source>
</evidence>
<evidence type="ECO:0000313" key="8">
    <source>
        <dbReference type="Proteomes" id="UP000095281"/>
    </source>
</evidence>
<dbReference type="AlphaFoldDB" id="A0A1I8C1U5"/>
<dbReference type="InterPro" id="IPR043129">
    <property type="entry name" value="ATPase_NBD"/>
</dbReference>
<dbReference type="PANTHER" id="PTHR45639">
    <property type="entry name" value="HSC70CB, ISOFORM G-RELATED"/>
    <property type="match status" value="1"/>
</dbReference>